<proteinExistence type="predicted"/>
<comment type="caution">
    <text evidence="1">The sequence shown here is derived from an EMBL/GenBank/DDBJ whole genome shotgun (WGS) entry which is preliminary data.</text>
</comment>
<gene>
    <name evidence="1" type="ORF">RIMI_LOCUS14768091</name>
</gene>
<evidence type="ECO:0000313" key="2">
    <source>
        <dbReference type="Proteomes" id="UP001176940"/>
    </source>
</evidence>
<name>A0ABN9LYZ7_9NEOB</name>
<organism evidence="1 2">
    <name type="scientific">Ranitomeya imitator</name>
    <name type="common">mimic poison frog</name>
    <dbReference type="NCBI Taxonomy" id="111125"/>
    <lineage>
        <taxon>Eukaryota</taxon>
        <taxon>Metazoa</taxon>
        <taxon>Chordata</taxon>
        <taxon>Craniata</taxon>
        <taxon>Vertebrata</taxon>
        <taxon>Euteleostomi</taxon>
        <taxon>Amphibia</taxon>
        <taxon>Batrachia</taxon>
        <taxon>Anura</taxon>
        <taxon>Neobatrachia</taxon>
        <taxon>Hyloidea</taxon>
        <taxon>Dendrobatidae</taxon>
        <taxon>Dendrobatinae</taxon>
        <taxon>Ranitomeya</taxon>
    </lineage>
</organism>
<reference evidence="1" key="1">
    <citation type="submission" date="2023-07" db="EMBL/GenBank/DDBJ databases">
        <authorList>
            <person name="Stuckert A."/>
        </authorList>
    </citation>
    <scope>NUCLEOTIDE SEQUENCE</scope>
</reference>
<protein>
    <submittedName>
        <fullName evidence="1">Uncharacterized protein</fullName>
    </submittedName>
</protein>
<keyword evidence="2" id="KW-1185">Reference proteome</keyword>
<dbReference type="Proteomes" id="UP001176940">
    <property type="component" value="Unassembled WGS sequence"/>
</dbReference>
<accession>A0ABN9LYZ7</accession>
<evidence type="ECO:0000313" key="1">
    <source>
        <dbReference type="EMBL" id="CAJ0954581.1"/>
    </source>
</evidence>
<dbReference type="EMBL" id="CAUEEQ010038629">
    <property type="protein sequence ID" value="CAJ0954581.1"/>
    <property type="molecule type" value="Genomic_DNA"/>
</dbReference>
<sequence>MLLRHMENKSRAYPVSCSSLHTSCKKPRCVKPPTTNPRKNRLGCQVWRASLEVASINSFHTD</sequence>